<evidence type="ECO:0000256" key="2">
    <source>
        <dbReference type="ARBA" id="ARBA00004589"/>
    </source>
</evidence>
<feature type="transmembrane region" description="Helical" evidence="15">
    <location>
        <begin position="348"/>
        <end position="369"/>
    </location>
</feature>
<evidence type="ECO:0000256" key="3">
    <source>
        <dbReference type="ARBA" id="ARBA00004613"/>
    </source>
</evidence>
<comment type="subcellular location">
    <subcellularLocation>
        <location evidence="2">Membrane</location>
        <topology evidence="2">Lipid-anchor</topology>
        <topology evidence="2">GPI-anchor</topology>
    </subcellularLocation>
    <subcellularLocation>
        <location evidence="1">Membrane</location>
        <topology evidence="1">Multi-pass membrane protein</topology>
    </subcellularLocation>
    <subcellularLocation>
        <location evidence="3">Secreted</location>
    </subcellularLocation>
</comment>
<protein>
    <recommendedName>
        <fullName evidence="17">CFEM domain-containing protein</fullName>
    </recommendedName>
</protein>
<dbReference type="KEGG" id="pfy:PFICI_06530"/>
<organism evidence="18 19">
    <name type="scientific">Pestalotiopsis fici (strain W106-1 / CGMCC3.15140)</name>
    <dbReference type="NCBI Taxonomy" id="1229662"/>
    <lineage>
        <taxon>Eukaryota</taxon>
        <taxon>Fungi</taxon>
        <taxon>Dikarya</taxon>
        <taxon>Ascomycota</taxon>
        <taxon>Pezizomycotina</taxon>
        <taxon>Sordariomycetes</taxon>
        <taxon>Xylariomycetidae</taxon>
        <taxon>Amphisphaeriales</taxon>
        <taxon>Sporocadaceae</taxon>
        <taxon>Pestalotiopsis</taxon>
    </lineage>
</organism>
<evidence type="ECO:0000313" key="19">
    <source>
        <dbReference type="Proteomes" id="UP000030651"/>
    </source>
</evidence>
<feature type="disulfide bond" evidence="14">
    <location>
        <begin position="40"/>
        <end position="80"/>
    </location>
</feature>
<evidence type="ECO:0000256" key="8">
    <source>
        <dbReference type="ARBA" id="ARBA00022729"/>
    </source>
</evidence>
<evidence type="ECO:0000256" key="15">
    <source>
        <dbReference type="SAM" id="Phobius"/>
    </source>
</evidence>
<dbReference type="PANTHER" id="PTHR33048">
    <property type="entry name" value="PTH11-LIKE INTEGRAL MEMBRANE PROTEIN (AFU_ORTHOLOGUE AFUA_5G11245)"/>
    <property type="match status" value="1"/>
</dbReference>
<dbReference type="InParanoid" id="W3X5W8"/>
<keyword evidence="11 14" id="KW-1015">Disulfide bond</keyword>
<feature type="domain" description="CFEM" evidence="17">
    <location>
        <begin position="12"/>
        <end position="123"/>
    </location>
</feature>
<keyword evidence="12" id="KW-0449">Lipoprotein</keyword>
<reference evidence="19" key="1">
    <citation type="journal article" date="2015" name="BMC Genomics">
        <title>Genomic and transcriptomic analysis of the endophytic fungus Pestalotiopsis fici reveals its lifestyle and high potential for synthesis of natural products.</title>
        <authorList>
            <person name="Wang X."/>
            <person name="Zhang X."/>
            <person name="Liu L."/>
            <person name="Xiang M."/>
            <person name="Wang W."/>
            <person name="Sun X."/>
            <person name="Che Y."/>
            <person name="Guo L."/>
            <person name="Liu G."/>
            <person name="Guo L."/>
            <person name="Wang C."/>
            <person name="Yin W.B."/>
            <person name="Stadler M."/>
            <person name="Zhang X."/>
            <person name="Liu X."/>
        </authorList>
    </citation>
    <scope>NUCLEOTIDE SEQUENCE [LARGE SCALE GENOMIC DNA]</scope>
    <source>
        <strain evidence="19">W106-1 / CGMCC3.15140</strain>
    </source>
</reference>
<proteinExistence type="inferred from homology"/>
<name>W3X5W8_PESFW</name>
<evidence type="ECO:0000256" key="1">
    <source>
        <dbReference type="ARBA" id="ARBA00004141"/>
    </source>
</evidence>
<gene>
    <name evidence="18" type="ORF">PFICI_06530</name>
</gene>
<feature type="transmembrane region" description="Helical" evidence="15">
    <location>
        <begin position="142"/>
        <end position="164"/>
    </location>
</feature>
<keyword evidence="8 16" id="KW-0732">Signal</keyword>
<evidence type="ECO:0000256" key="4">
    <source>
        <dbReference type="ARBA" id="ARBA00010031"/>
    </source>
</evidence>
<evidence type="ECO:0000256" key="5">
    <source>
        <dbReference type="ARBA" id="ARBA00022525"/>
    </source>
</evidence>
<dbReference type="PANTHER" id="PTHR33048:SF143">
    <property type="entry name" value="EXTRACELLULAR MEMBRANE PROTEIN CFEM DOMAIN-CONTAINING PROTEIN-RELATED"/>
    <property type="match status" value="1"/>
</dbReference>
<keyword evidence="10 15" id="KW-0472">Membrane</keyword>
<dbReference type="GeneID" id="19271543"/>
<evidence type="ECO:0000313" key="18">
    <source>
        <dbReference type="EMBL" id="ETS81528.1"/>
    </source>
</evidence>
<evidence type="ECO:0000256" key="6">
    <source>
        <dbReference type="ARBA" id="ARBA00022622"/>
    </source>
</evidence>
<dbReference type="AlphaFoldDB" id="W3X5W8"/>
<keyword evidence="6" id="KW-0336">GPI-anchor</keyword>
<feature type="disulfide bond" evidence="14">
    <location>
        <begin position="44"/>
        <end position="75"/>
    </location>
</feature>
<feature type="disulfide bond" evidence="14">
    <location>
        <begin position="54"/>
        <end position="61"/>
    </location>
</feature>
<keyword evidence="6" id="KW-0325">Glycoprotein</keyword>
<evidence type="ECO:0000256" key="11">
    <source>
        <dbReference type="ARBA" id="ARBA00023157"/>
    </source>
</evidence>
<feature type="transmembrane region" description="Helical" evidence="15">
    <location>
        <begin position="184"/>
        <end position="208"/>
    </location>
</feature>
<dbReference type="SMART" id="SM00747">
    <property type="entry name" value="CFEM"/>
    <property type="match status" value="1"/>
</dbReference>
<keyword evidence="5" id="KW-0964">Secreted</keyword>
<evidence type="ECO:0000256" key="13">
    <source>
        <dbReference type="ARBA" id="ARBA00038359"/>
    </source>
</evidence>
<dbReference type="Pfam" id="PF20684">
    <property type="entry name" value="Fung_rhodopsin"/>
    <property type="match status" value="1"/>
</dbReference>
<dbReference type="Proteomes" id="UP000030651">
    <property type="component" value="Unassembled WGS sequence"/>
</dbReference>
<feature type="disulfide bond" evidence="14">
    <location>
        <begin position="63"/>
        <end position="96"/>
    </location>
</feature>
<feature type="transmembrane region" description="Helical" evidence="15">
    <location>
        <begin position="262"/>
        <end position="284"/>
    </location>
</feature>
<evidence type="ECO:0000256" key="9">
    <source>
        <dbReference type="ARBA" id="ARBA00022989"/>
    </source>
</evidence>
<dbReference type="InterPro" id="IPR008427">
    <property type="entry name" value="Extracellular_membr_CFEM_dom"/>
</dbReference>
<dbReference type="InterPro" id="IPR052337">
    <property type="entry name" value="SAT4-like"/>
</dbReference>
<comment type="similarity">
    <text evidence="13">Belongs to the SAT4 family.</text>
</comment>
<feature type="transmembrane region" description="Helical" evidence="15">
    <location>
        <begin position="108"/>
        <end position="126"/>
    </location>
</feature>
<evidence type="ECO:0000256" key="16">
    <source>
        <dbReference type="SAM" id="SignalP"/>
    </source>
</evidence>
<evidence type="ECO:0000256" key="14">
    <source>
        <dbReference type="PROSITE-ProRule" id="PRU01356"/>
    </source>
</evidence>
<accession>W3X5W8</accession>
<dbReference type="GO" id="GO:0005576">
    <property type="term" value="C:extracellular region"/>
    <property type="evidence" value="ECO:0007669"/>
    <property type="project" value="UniProtKB-SubCell"/>
</dbReference>
<keyword evidence="9 15" id="KW-1133">Transmembrane helix</keyword>
<dbReference type="RefSeq" id="XP_007833302.1">
    <property type="nucleotide sequence ID" value="XM_007835111.1"/>
</dbReference>
<comment type="similarity">
    <text evidence="4">Belongs to the RBT5 family.</text>
</comment>
<evidence type="ECO:0000259" key="17">
    <source>
        <dbReference type="PROSITE" id="PS52012"/>
    </source>
</evidence>
<keyword evidence="7 15" id="KW-0812">Transmembrane</keyword>
<dbReference type="EMBL" id="KI912112">
    <property type="protein sequence ID" value="ETS81528.1"/>
    <property type="molecule type" value="Genomic_DNA"/>
</dbReference>
<feature type="transmembrane region" description="Helical" evidence="15">
    <location>
        <begin position="220"/>
        <end position="242"/>
    </location>
</feature>
<dbReference type="GO" id="GO:0098552">
    <property type="term" value="C:side of membrane"/>
    <property type="evidence" value="ECO:0007669"/>
    <property type="project" value="UniProtKB-KW"/>
</dbReference>
<dbReference type="OMA" id="RPINYFW"/>
<dbReference type="PROSITE" id="PS52012">
    <property type="entry name" value="CFEM"/>
    <property type="match status" value="1"/>
</dbReference>
<dbReference type="HOGENOM" id="CLU_028200_6_3_1"/>
<dbReference type="InterPro" id="IPR049326">
    <property type="entry name" value="Rhodopsin_dom_fungi"/>
</dbReference>
<sequence>MRSFIHLVLALLLAALPSSVLAQSSSLSAAAALLGTLPECALECLSAGIADSTCSLTNQTCVCSNTPLLTNVTLCVTESCTVAQALFTKNVTETICQVPVRDKHQQSYVLTVAFGVISAAAVLLRLGHRVAVTQVMPSMDDWFILITLLSGIPSTIVNALLVIPSGLGRDIWTLTPTQITDFGMYFYIMAVLYFLQVTLLKMSLLFFYLKIFPEKGVRRLLWGTVIFNTGFGIFFVVLTIFQCQPVSYYWTKWDGEHSGKCLSISGIAWANAAVSIALDIWMLAIPLSQLRKLHLHWKKKIGVALMFIVGTFVTVVSILRLQSLVLFVDSSNASWDFVGVSDWSVIEINVGIICACMPSLRLILVRIFPALGGSSNRSKNYLQTGSLNYAKGRSRAGTGGQMPSNIQYPGTAAKKGIIQQRTYTVQYGDNDEESLVKMQELDYKGHKTHGPTSPKSEFSI</sequence>
<dbReference type="OrthoDB" id="2496787at2759"/>
<keyword evidence="19" id="KW-1185">Reference proteome</keyword>
<feature type="transmembrane region" description="Helical" evidence="15">
    <location>
        <begin position="305"/>
        <end position="328"/>
    </location>
</feature>
<dbReference type="Pfam" id="PF05730">
    <property type="entry name" value="CFEM"/>
    <property type="match status" value="1"/>
</dbReference>
<evidence type="ECO:0000256" key="12">
    <source>
        <dbReference type="ARBA" id="ARBA00023288"/>
    </source>
</evidence>
<evidence type="ECO:0000256" key="10">
    <source>
        <dbReference type="ARBA" id="ARBA00023136"/>
    </source>
</evidence>
<evidence type="ECO:0000256" key="7">
    <source>
        <dbReference type="ARBA" id="ARBA00022692"/>
    </source>
</evidence>
<feature type="chain" id="PRO_5004835444" description="CFEM domain-containing protein" evidence="16">
    <location>
        <begin position="23"/>
        <end position="460"/>
    </location>
</feature>
<feature type="signal peptide" evidence="16">
    <location>
        <begin position="1"/>
        <end position="22"/>
    </location>
</feature>
<comment type="caution">
    <text evidence="14">Lacks conserved residue(s) required for the propagation of feature annotation.</text>
</comment>
<dbReference type="eggNOG" id="ENOG502SKG6">
    <property type="taxonomic scope" value="Eukaryota"/>
</dbReference>